<protein>
    <submittedName>
        <fullName evidence="1">Uncharacterized protein</fullName>
    </submittedName>
</protein>
<sequence length="62" mass="7190">FCSVMFLLRGSVCRQGLLHDCQWYVQGHTDASRVTFTDRNTEAVSRSQGWIRSVQVDFMLFC</sequence>
<organism evidence="1 2">
    <name type="scientific">Nibea albiflora</name>
    <name type="common">Yellow drum</name>
    <name type="synonym">Corvina albiflora</name>
    <dbReference type="NCBI Taxonomy" id="240163"/>
    <lineage>
        <taxon>Eukaryota</taxon>
        <taxon>Metazoa</taxon>
        <taxon>Chordata</taxon>
        <taxon>Craniata</taxon>
        <taxon>Vertebrata</taxon>
        <taxon>Euteleostomi</taxon>
        <taxon>Actinopterygii</taxon>
        <taxon>Neopterygii</taxon>
        <taxon>Teleostei</taxon>
        <taxon>Neoteleostei</taxon>
        <taxon>Acanthomorphata</taxon>
        <taxon>Eupercaria</taxon>
        <taxon>Sciaenidae</taxon>
        <taxon>Nibea</taxon>
    </lineage>
</organism>
<evidence type="ECO:0000313" key="1">
    <source>
        <dbReference type="EMBL" id="KAG8005754.1"/>
    </source>
</evidence>
<accession>A0ACB7EUP0</accession>
<dbReference type="EMBL" id="CM024810">
    <property type="protein sequence ID" value="KAG8005754.1"/>
    <property type="molecule type" value="Genomic_DNA"/>
</dbReference>
<dbReference type="Proteomes" id="UP000805704">
    <property type="component" value="Chromosome 22"/>
</dbReference>
<keyword evidence="2" id="KW-1185">Reference proteome</keyword>
<proteinExistence type="predicted"/>
<comment type="caution">
    <text evidence="1">The sequence shown here is derived from an EMBL/GenBank/DDBJ whole genome shotgun (WGS) entry which is preliminary data.</text>
</comment>
<feature type="non-terminal residue" evidence="1">
    <location>
        <position position="1"/>
    </location>
</feature>
<reference evidence="1" key="1">
    <citation type="submission" date="2020-04" db="EMBL/GenBank/DDBJ databases">
        <title>A chromosome-scale assembly and high-density genetic map of the yellow drum (Nibea albiflora) genome.</title>
        <authorList>
            <person name="Xu D."/>
            <person name="Zhang W."/>
            <person name="Chen R."/>
            <person name="Tan P."/>
            <person name="Wang L."/>
            <person name="Song H."/>
            <person name="Tian L."/>
            <person name="Zhu Q."/>
            <person name="Wang B."/>
        </authorList>
    </citation>
    <scope>NUCLEOTIDE SEQUENCE</scope>
    <source>
        <strain evidence="1">ZJHYS-2018</strain>
    </source>
</reference>
<evidence type="ECO:0000313" key="2">
    <source>
        <dbReference type="Proteomes" id="UP000805704"/>
    </source>
</evidence>
<gene>
    <name evidence="1" type="ORF">GBF38_001734</name>
</gene>
<name>A0ACB7EUP0_NIBAL</name>